<organism evidence="9 10">
    <name type="scientific">Truncatella angustata</name>
    <dbReference type="NCBI Taxonomy" id="152316"/>
    <lineage>
        <taxon>Eukaryota</taxon>
        <taxon>Fungi</taxon>
        <taxon>Dikarya</taxon>
        <taxon>Ascomycota</taxon>
        <taxon>Pezizomycotina</taxon>
        <taxon>Sordariomycetes</taxon>
        <taxon>Xylariomycetidae</taxon>
        <taxon>Amphisphaeriales</taxon>
        <taxon>Sporocadaceae</taxon>
        <taxon>Truncatella</taxon>
    </lineage>
</organism>
<feature type="transmembrane region" description="Helical" evidence="7">
    <location>
        <begin position="739"/>
        <end position="757"/>
    </location>
</feature>
<dbReference type="GO" id="GO:0071949">
    <property type="term" value="F:FAD binding"/>
    <property type="evidence" value="ECO:0007669"/>
    <property type="project" value="InterPro"/>
</dbReference>
<dbReference type="PANTHER" id="PTHR47356:SF2">
    <property type="entry name" value="FAD-BINDING DOMAIN-CONTAINING PROTEIN-RELATED"/>
    <property type="match status" value="1"/>
</dbReference>
<accession>A0A9P8UFQ7</accession>
<keyword evidence="7" id="KW-0812">Transmembrane</keyword>
<feature type="transmembrane region" description="Helical" evidence="7">
    <location>
        <begin position="777"/>
        <end position="796"/>
    </location>
</feature>
<comment type="cofactor">
    <cofactor evidence="1">
        <name>FAD</name>
        <dbReference type="ChEBI" id="CHEBI:57692"/>
    </cofactor>
</comment>
<evidence type="ECO:0000313" key="9">
    <source>
        <dbReference type="EMBL" id="KAH6649045.1"/>
    </source>
</evidence>
<comment type="caution">
    <text evidence="9">The sequence shown here is derived from an EMBL/GenBank/DDBJ whole genome shotgun (WGS) entry which is preliminary data.</text>
</comment>
<dbReference type="PANTHER" id="PTHR47356">
    <property type="entry name" value="FAD-DEPENDENT MONOOXYGENASE ASQG-RELATED"/>
    <property type="match status" value="1"/>
</dbReference>
<keyword evidence="7" id="KW-0472">Membrane</keyword>
<dbReference type="GO" id="GO:0004497">
    <property type="term" value="F:monooxygenase activity"/>
    <property type="evidence" value="ECO:0007669"/>
    <property type="project" value="InterPro"/>
</dbReference>
<protein>
    <submittedName>
        <fullName evidence="9">FAD binding domain protein</fullName>
    </submittedName>
</protein>
<dbReference type="EMBL" id="JAGPXC010000007">
    <property type="protein sequence ID" value="KAH6649045.1"/>
    <property type="molecule type" value="Genomic_DNA"/>
</dbReference>
<dbReference type="RefSeq" id="XP_045955552.1">
    <property type="nucleotide sequence ID" value="XM_046106001.1"/>
</dbReference>
<keyword evidence="10" id="KW-1185">Reference proteome</keyword>
<dbReference type="AlphaFoldDB" id="A0A9P8UFQ7"/>
<keyword evidence="4" id="KW-0285">Flavoprotein</keyword>
<evidence type="ECO:0000256" key="1">
    <source>
        <dbReference type="ARBA" id="ARBA00001974"/>
    </source>
</evidence>
<evidence type="ECO:0000256" key="7">
    <source>
        <dbReference type="SAM" id="Phobius"/>
    </source>
</evidence>
<dbReference type="InterPro" id="IPR002938">
    <property type="entry name" value="FAD-bd"/>
</dbReference>
<evidence type="ECO:0000256" key="6">
    <source>
        <dbReference type="ARBA" id="ARBA00023002"/>
    </source>
</evidence>
<evidence type="ECO:0000256" key="3">
    <source>
        <dbReference type="ARBA" id="ARBA00007992"/>
    </source>
</evidence>
<comment type="similarity">
    <text evidence="3">Belongs to the paxM FAD-dependent monooxygenase family.</text>
</comment>
<dbReference type="PRINTS" id="PR00420">
    <property type="entry name" value="RNGMNOXGNASE"/>
</dbReference>
<dbReference type="Gene3D" id="3.50.50.60">
    <property type="entry name" value="FAD/NAD(P)-binding domain"/>
    <property type="match status" value="1"/>
</dbReference>
<dbReference type="SUPFAM" id="SSF51905">
    <property type="entry name" value="FAD/NAD(P)-binding domain"/>
    <property type="match status" value="1"/>
</dbReference>
<feature type="domain" description="FAD-binding" evidence="8">
    <location>
        <begin position="13"/>
        <end position="347"/>
    </location>
</feature>
<dbReference type="InterPro" id="IPR050562">
    <property type="entry name" value="FAD_mOase_fung"/>
</dbReference>
<keyword evidence="7" id="KW-1133">Transmembrane helix</keyword>
<keyword evidence="5" id="KW-0274">FAD</keyword>
<feature type="transmembrane region" description="Helical" evidence="7">
    <location>
        <begin position="451"/>
        <end position="469"/>
    </location>
</feature>
<dbReference type="Proteomes" id="UP000758603">
    <property type="component" value="Unassembled WGS sequence"/>
</dbReference>
<evidence type="ECO:0000313" key="10">
    <source>
        <dbReference type="Proteomes" id="UP000758603"/>
    </source>
</evidence>
<dbReference type="InterPro" id="IPR036188">
    <property type="entry name" value="FAD/NAD-bd_sf"/>
</dbReference>
<feature type="transmembrane region" description="Helical" evidence="7">
    <location>
        <begin position="596"/>
        <end position="615"/>
    </location>
</feature>
<dbReference type="OrthoDB" id="10029326at2759"/>
<feature type="transmembrane region" description="Helical" evidence="7">
    <location>
        <begin position="627"/>
        <end position="650"/>
    </location>
</feature>
<evidence type="ECO:0000256" key="5">
    <source>
        <dbReference type="ARBA" id="ARBA00022827"/>
    </source>
</evidence>
<evidence type="ECO:0000259" key="8">
    <source>
        <dbReference type="Pfam" id="PF01494"/>
    </source>
</evidence>
<evidence type="ECO:0000256" key="2">
    <source>
        <dbReference type="ARBA" id="ARBA00005179"/>
    </source>
</evidence>
<name>A0A9P8UFQ7_9PEZI</name>
<evidence type="ECO:0000256" key="4">
    <source>
        <dbReference type="ARBA" id="ARBA00022630"/>
    </source>
</evidence>
<dbReference type="Pfam" id="PF01494">
    <property type="entry name" value="FAD_binding_3"/>
    <property type="match status" value="1"/>
</dbReference>
<dbReference type="GeneID" id="70134892"/>
<sequence length="807" mass="89835">MEGNNTIASESFKAIIVGGGVAGLTLANMLEKFDIDYVLLEAHGDIAPAVGASIGMLPNGLRILDQIGCYERVLDLPRQPIEVSHARNSKGKSRFRVNNLSEHMERRLGYPILFFDRQWLLRLLYDNLKHNDRVLLNKKVIQVDHIDGGIQVTTKDGNIIRGSLVIGVDGVHSTIREHMKLIGDKLQPGYFPAGEDDRVPCYYRCSFGIAQKVEGYITGEQNNVQANGWSGLIISGPEDRVYWFIFQRLPEPRYGRDIPKYTKEHESQFITDKVTFGQIYSRRISSTLTPLHEIVYKKWFFKRIMLLGDAAHKPNPISGQGGNGAIESTAELVNAILRMKDARDSGLEALTDKEIEEIFDQTQSARHERERLLVADAHRLQALSAYENSTLSTLVWNIIGPIMGDELILSIWTNPMVGGARLEQLPIPWRKRIVPFTDELPAKPQTGAKTYMGQGGFVIGMSFLIWLAGKSLRLPMAELGFWKGDVIIARPWAGSGQSLLSKLVSFFSYPLTGSALAPKVQLVYFLCQLASPVLMYTIDGYRKGNRATLLALPSGFLGMMQLKGIGYIAPLHAVCRALQGTDSPIGRFVQPEVSEALLLALTLGYAIPTALMLAPGMDVSTRQDFTALWQFSPVLVSACTALFSTGLRWYRVQQRRRQLSFQTHVEGFEHYATEDMRPLETLYTHGIAIQAASHIATLTYAYFHPGISISKMLFGVPNPFSATWNLPDVANKIAVFLKYDFGIACCAWAASGIYSIWNLRRLGYIQTTDAFKASLGTLIGQILIGPGATWLSIAFWQDRILAGARRN</sequence>
<proteinExistence type="inferred from homology"/>
<reference evidence="9" key="1">
    <citation type="journal article" date="2021" name="Nat. Commun.">
        <title>Genetic determinants of endophytism in the Arabidopsis root mycobiome.</title>
        <authorList>
            <person name="Mesny F."/>
            <person name="Miyauchi S."/>
            <person name="Thiergart T."/>
            <person name="Pickel B."/>
            <person name="Atanasova L."/>
            <person name="Karlsson M."/>
            <person name="Huettel B."/>
            <person name="Barry K.W."/>
            <person name="Haridas S."/>
            <person name="Chen C."/>
            <person name="Bauer D."/>
            <person name="Andreopoulos W."/>
            <person name="Pangilinan J."/>
            <person name="LaButti K."/>
            <person name="Riley R."/>
            <person name="Lipzen A."/>
            <person name="Clum A."/>
            <person name="Drula E."/>
            <person name="Henrissat B."/>
            <person name="Kohler A."/>
            <person name="Grigoriev I.V."/>
            <person name="Martin F.M."/>
            <person name="Hacquard S."/>
        </authorList>
    </citation>
    <scope>NUCLEOTIDE SEQUENCE</scope>
    <source>
        <strain evidence="9">MPI-SDFR-AT-0073</strain>
    </source>
</reference>
<keyword evidence="6" id="KW-0560">Oxidoreductase</keyword>
<gene>
    <name evidence="9" type="ORF">BKA67DRAFT_648975</name>
</gene>
<comment type="pathway">
    <text evidence="2">Secondary metabolite biosynthesis.</text>
</comment>